<dbReference type="PANTHER" id="PTHR35984:SF1">
    <property type="entry name" value="PERIPLASMIC SERINE PROTEASE"/>
    <property type="match status" value="1"/>
</dbReference>
<dbReference type="AlphaFoldDB" id="A0A244CLL7"/>
<dbReference type="RefSeq" id="WP_086745478.1">
    <property type="nucleotide sequence ID" value="NZ_MWPV01000006.1"/>
</dbReference>
<protein>
    <submittedName>
        <fullName evidence="1">Uncharacterized protein</fullName>
    </submittedName>
</protein>
<dbReference type="InterPro" id="IPR002825">
    <property type="entry name" value="Pept_S49_ser-pept_pro"/>
</dbReference>
<accession>A0A244CLL7</accession>
<name>A0A244CLL7_PSEDV</name>
<dbReference type="InterPro" id="IPR029045">
    <property type="entry name" value="ClpP/crotonase-like_dom_sf"/>
</dbReference>
<gene>
    <name evidence="1" type="ORF">B1199_17750</name>
</gene>
<dbReference type="SUPFAM" id="SSF52096">
    <property type="entry name" value="ClpP/crotonase"/>
    <property type="match status" value="1"/>
</dbReference>
<dbReference type="Proteomes" id="UP000194841">
    <property type="component" value="Unassembled WGS sequence"/>
</dbReference>
<organism evidence="1 2">
    <name type="scientific">Pseudoalteromonas ulvae</name>
    <dbReference type="NCBI Taxonomy" id="107327"/>
    <lineage>
        <taxon>Bacteria</taxon>
        <taxon>Pseudomonadati</taxon>
        <taxon>Pseudomonadota</taxon>
        <taxon>Gammaproteobacteria</taxon>
        <taxon>Alteromonadales</taxon>
        <taxon>Pseudoalteromonadaceae</taxon>
        <taxon>Pseudoalteromonas</taxon>
    </lineage>
</organism>
<comment type="caution">
    <text evidence="1">The sequence shown here is derived from an EMBL/GenBank/DDBJ whole genome shotgun (WGS) entry which is preliminary data.</text>
</comment>
<dbReference type="Gene3D" id="3.90.226.10">
    <property type="entry name" value="2-enoyl-CoA Hydratase, Chain A, domain 1"/>
    <property type="match status" value="1"/>
</dbReference>
<keyword evidence="2" id="KW-1185">Reference proteome</keyword>
<dbReference type="EMBL" id="MWPV01000006">
    <property type="protein sequence ID" value="OUL56507.1"/>
    <property type="molecule type" value="Genomic_DNA"/>
</dbReference>
<dbReference type="GO" id="GO:0016020">
    <property type="term" value="C:membrane"/>
    <property type="evidence" value="ECO:0007669"/>
    <property type="project" value="InterPro"/>
</dbReference>
<proteinExistence type="predicted"/>
<evidence type="ECO:0000313" key="2">
    <source>
        <dbReference type="Proteomes" id="UP000194841"/>
    </source>
</evidence>
<dbReference type="PANTHER" id="PTHR35984">
    <property type="entry name" value="PERIPLASMIC SERINE PROTEASE"/>
    <property type="match status" value="1"/>
</dbReference>
<sequence>MHDYNQKLQQIANPIIETLNQQSPEQATLIIAASHLEMDLLPELYSHLNRLKSADTLNVLLYTRGGDINAARRIALLLHEFCHNLNIIAPYHCQSSGTLLALGASTIYYSPLSIFTAIDPHLHGNQGEQSAALSSADIKLFNNMSQEWFNTELTDQSNMLAMLCDHIFPPTLTSFYRSVLEVKQIAKELLTQTGQHCQTTQAHIIDTLMFSFHSHDYAVTGKQLCELGLPCENNHQLNKTVWPLVEYFNQNLGGGNRSDLEQAWCDSTIVSSTKVSSRWKDMKGLNPSWSVNTGCL</sequence>
<dbReference type="OrthoDB" id="6399343at2"/>
<evidence type="ECO:0000313" key="1">
    <source>
        <dbReference type="EMBL" id="OUL56507.1"/>
    </source>
</evidence>
<reference evidence="1 2" key="1">
    <citation type="submission" date="2017-02" db="EMBL/GenBank/DDBJ databases">
        <title>Pseudoalteromonas ulvae TC14 Genome.</title>
        <authorList>
            <person name="Molmeret M."/>
        </authorList>
    </citation>
    <scope>NUCLEOTIDE SEQUENCE [LARGE SCALE GENOMIC DNA]</scope>
    <source>
        <strain evidence="1">TC14</strain>
    </source>
</reference>